<reference evidence="1 2" key="1">
    <citation type="journal article" date="2024" name="Proc. Natl. Acad. Sci. U.S.A.">
        <title>The evolutionary genomics of adaptation to stress in wild rhizobium bacteria.</title>
        <authorList>
            <person name="Kehlet-Delgado H."/>
            <person name="Montoya A.P."/>
            <person name="Jensen K.T."/>
            <person name="Wendlandt C.E."/>
            <person name="Dexheimer C."/>
            <person name="Roberts M."/>
            <person name="Torres Martinez L."/>
            <person name="Friesen M.L."/>
            <person name="Griffitts J.S."/>
            <person name="Porter S.S."/>
        </authorList>
    </citation>
    <scope>NUCLEOTIDE SEQUENCE [LARGE SCALE GENOMIC DNA]</scope>
    <source>
        <strain evidence="1 2">M0468</strain>
    </source>
</reference>
<name>A0ACC6T149_9HYPH</name>
<dbReference type="Proteomes" id="UP001480082">
    <property type="component" value="Unassembled WGS sequence"/>
</dbReference>
<comment type="caution">
    <text evidence="1">The sequence shown here is derived from an EMBL/GenBank/DDBJ whole genome shotgun (WGS) entry which is preliminary data.</text>
</comment>
<accession>A0ACC6T149</accession>
<evidence type="ECO:0000313" key="1">
    <source>
        <dbReference type="EMBL" id="MER9285709.1"/>
    </source>
</evidence>
<proteinExistence type="predicted"/>
<evidence type="ECO:0000313" key="2">
    <source>
        <dbReference type="Proteomes" id="UP001480082"/>
    </source>
</evidence>
<dbReference type="EMBL" id="JAMYRI010000009">
    <property type="protein sequence ID" value="MER9285709.1"/>
    <property type="molecule type" value="Genomic_DNA"/>
</dbReference>
<sequence>MSIRLAVIGAGIMGSDHARIFAEDLPGVTLQVICDASEERARHLADRVGAKHVLIDPEAAIARKDVDAVLIASPDFTHAPLSLASIRASKPVLCEKPLSQSSQECLQVMESEVAVGRRFVQVGFMRRFDQSYTEMKAALDGGRLGRALMMHNFHRNVETPQTDFTAAMAITNSAPHEFDVARFVLGVEYIGISAFQPRRSDTRVAPVVMVLETSGGQLVNIEINNNAAYGYDVRGELVGERGATSINALAFATVDAGLQHVRRYEEDWRGRYAEAYRRQNRAFLKFVQTGEFPVIAADAWGGYCAAITAEAGVRALAGNRRVVIETVNPPDLYRSSVPMKMP</sequence>
<gene>
    <name evidence="1" type="ORF">NKI81_17340</name>
</gene>
<organism evidence="1 2">
    <name type="scientific">Mesorhizobium australicum</name>
    <dbReference type="NCBI Taxonomy" id="536018"/>
    <lineage>
        <taxon>Bacteria</taxon>
        <taxon>Pseudomonadati</taxon>
        <taxon>Pseudomonadota</taxon>
        <taxon>Alphaproteobacteria</taxon>
        <taxon>Hyphomicrobiales</taxon>
        <taxon>Phyllobacteriaceae</taxon>
        <taxon>Mesorhizobium</taxon>
    </lineage>
</organism>
<protein>
    <submittedName>
        <fullName evidence="1">Gfo/Idh/MocA family oxidoreductase</fullName>
    </submittedName>
</protein>
<keyword evidence="2" id="KW-1185">Reference proteome</keyword>